<keyword evidence="1" id="KW-0175">Coiled coil</keyword>
<accession>A0A7I4YTD9</accession>
<evidence type="ECO:0000313" key="3">
    <source>
        <dbReference type="WBParaSite" id="HCON_00141960-00001"/>
    </source>
</evidence>
<dbReference type="Proteomes" id="UP000025227">
    <property type="component" value="Unplaced"/>
</dbReference>
<evidence type="ECO:0000256" key="1">
    <source>
        <dbReference type="SAM" id="Coils"/>
    </source>
</evidence>
<name>A0A7I4YTD9_HAECO</name>
<proteinExistence type="predicted"/>
<evidence type="ECO:0000313" key="2">
    <source>
        <dbReference type="Proteomes" id="UP000025227"/>
    </source>
</evidence>
<keyword evidence="2" id="KW-1185">Reference proteome</keyword>
<sequence length="117" mass="13191">MELCPEELEKLLLDENTTAEQLASIKATLERLSKKVDNLAASEAQQQNRQGSEEGPSRSVVYEQLNAGDFDNVEYHVDFDPVAAAQARRDDRLEAEDQGLEPIIVEPQPQPRWVIPF</sequence>
<reference evidence="3" key="1">
    <citation type="submission" date="2020-12" db="UniProtKB">
        <authorList>
            <consortium name="WormBaseParasite"/>
        </authorList>
    </citation>
    <scope>IDENTIFICATION</scope>
    <source>
        <strain evidence="3">MHco3</strain>
    </source>
</reference>
<organism evidence="2 3">
    <name type="scientific">Haemonchus contortus</name>
    <name type="common">Barber pole worm</name>
    <dbReference type="NCBI Taxonomy" id="6289"/>
    <lineage>
        <taxon>Eukaryota</taxon>
        <taxon>Metazoa</taxon>
        <taxon>Ecdysozoa</taxon>
        <taxon>Nematoda</taxon>
        <taxon>Chromadorea</taxon>
        <taxon>Rhabditida</taxon>
        <taxon>Rhabditina</taxon>
        <taxon>Rhabditomorpha</taxon>
        <taxon>Strongyloidea</taxon>
        <taxon>Trichostrongylidae</taxon>
        <taxon>Haemonchus</taxon>
    </lineage>
</organism>
<feature type="coiled-coil region" evidence="1">
    <location>
        <begin position="22"/>
        <end position="49"/>
    </location>
</feature>
<dbReference type="AlphaFoldDB" id="A0A7I4YTD9"/>
<dbReference type="WBParaSite" id="HCON_00141960-00001">
    <property type="protein sequence ID" value="HCON_00141960-00001"/>
    <property type="gene ID" value="HCON_00141960"/>
</dbReference>
<dbReference type="OrthoDB" id="10613080at2759"/>
<protein>
    <submittedName>
        <fullName evidence="3">Uncharacterized protein</fullName>
    </submittedName>
</protein>